<comment type="caution">
    <text evidence="2">The sequence shown here is derived from an EMBL/GenBank/DDBJ whole genome shotgun (WGS) entry which is preliminary data.</text>
</comment>
<gene>
    <name evidence="2" type="ORF">EAH89_28755</name>
</gene>
<proteinExistence type="predicted"/>
<sequence>MSRRLKLDAPPPAVLIEGDARVQALQSARTEPQRPEDYVSEISRLWSRAQGAFLEIGRLLIRAKDKLPHGMYVAAVEAELPFSSRTAYQLREAARWTMAGPVPLERLPGSYSTIYLLSTLEQPIFEAAEKEGLIRPELKRAELIEWRRKRIRGADLMIEKRDRLERLRRERARIEEEIRQLESELKQGE</sequence>
<dbReference type="AlphaFoldDB" id="A0A502EUB4"/>
<organism evidence="2 3">
    <name type="scientific">Muricoccus nepalensis</name>
    <dbReference type="NCBI Taxonomy" id="1854500"/>
    <lineage>
        <taxon>Bacteria</taxon>
        <taxon>Pseudomonadati</taxon>
        <taxon>Pseudomonadota</taxon>
        <taxon>Alphaproteobacteria</taxon>
        <taxon>Acetobacterales</taxon>
        <taxon>Roseomonadaceae</taxon>
        <taxon>Muricoccus</taxon>
    </lineage>
</organism>
<reference evidence="2 3" key="1">
    <citation type="journal article" date="2019" name="Environ. Microbiol.">
        <title>Species interactions and distinct microbial communities in high Arctic permafrost affected cryosols are associated with the CH4 and CO2 gas fluxes.</title>
        <authorList>
            <person name="Altshuler I."/>
            <person name="Hamel J."/>
            <person name="Turney S."/>
            <person name="Magnuson E."/>
            <person name="Levesque R."/>
            <person name="Greer C."/>
            <person name="Whyte L.G."/>
        </authorList>
    </citation>
    <scope>NUCLEOTIDE SEQUENCE [LARGE SCALE GENOMIC DNA]</scope>
    <source>
        <strain evidence="2 3">S9.3B</strain>
    </source>
</reference>
<keyword evidence="3" id="KW-1185">Reference proteome</keyword>
<evidence type="ECO:0000313" key="3">
    <source>
        <dbReference type="Proteomes" id="UP000317078"/>
    </source>
</evidence>
<dbReference type="Proteomes" id="UP000317078">
    <property type="component" value="Unassembled WGS sequence"/>
</dbReference>
<feature type="coiled-coil region" evidence="1">
    <location>
        <begin position="157"/>
        <end position="187"/>
    </location>
</feature>
<protein>
    <recommendedName>
        <fullName evidence="4">DUF3102 domain-containing protein</fullName>
    </recommendedName>
</protein>
<evidence type="ECO:0008006" key="4">
    <source>
        <dbReference type="Google" id="ProtNLM"/>
    </source>
</evidence>
<dbReference type="RefSeq" id="WP_140887232.1">
    <property type="nucleotide sequence ID" value="NZ_RCZP01000067.1"/>
</dbReference>
<evidence type="ECO:0000256" key="1">
    <source>
        <dbReference type="SAM" id="Coils"/>
    </source>
</evidence>
<name>A0A502EUB4_9PROT</name>
<evidence type="ECO:0000313" key="2">
    <source>
        <dbReference type="EMBL" id="TPG41478.1"/>
    </source>
</evidence>
<keyword evidence="1" id="KW-0175">Coiled coil</keyword>
<accession>A0A502EUB4</accession>
<dbReference type="EMBL" id="RCZP01000067">
    <property type="protein sequence ID" value="TPG41478.1"/>
    <property type="molecule type" value="Genomic_DNA"/>
</dbReference>
<dbReference type="OrthoDB" id="7266764at2"/>